<name>A0A8J5X019_ZIZPA</name>
<evidence type="ECO:0000313" key="3">
    <source>
        <dbReference type="Proteomes" id="UP000729402"/>
    </source>
</evidence>
<reference evidence="2" key="1">
    <citation type="journal article" date="2021" name="bioRxiv">
        <title>Whole Genome Assembly and Annotation of Northern Wild Rice, Zizania palustris L., Supports a Whole Genome Duplication in the Zizania Genus.</title>
        <authorList>
            <person name="Haas M."/>
            <person name="Kono T."/>
            <person name="Macchietto M."/>
            <person name="Millas R."/>
            <person name="McGilp L."/>
            <person name="Shao M."/>
            <person name="Duquette J."/>
            <person name="Hirsch C.N."/>
            <person name="Kimball J."/>
        </authorList>
    </citation>
    <scope>NUCLEOTIDE SEQUENCE</scope>
    <source>
        <tissue evidence="2">Fresh leaf tissue</tissue>
    </source>
</reference>
<evidence type="ECO:0000313" key="2">
    <source>
        <dbReference type="EMBL" id="KAG8096783.1"/>
    </source>
</evidence>
<proteinExistence type="predicted"/>
<keyword evidence="3" id="KW-1185">Reference proteome</keyword>
<comment type="caution">
    <text evidence="2">The sequence shown here is derived from an EMBL/GenBank/DDBJ whole genome shotgun (WGS) entry which is preliminary data.</text>
</comment>
<feature type="region of interest" description="Disordered" evidence="1">
    <location>
        <begin position="1"/>
        <end position="66"/>
    </location>
</feature>
<protein>
    <submittedName>
        <fullName evidence="2">Uncharacterized protein</fullName>
    </submittedName>
</protein>
<reference evidence="2" key="2">
    <citation type="submission" date="2021-02" db="EMBL/GenBank/DDBJ databases">
        <authorList>
            <person name="Kimball J.A."/>
            <person name="Haas M.W."/>
            <person name="Macchietto M."/>
            <person name="Kono T."/>
            <person name="Duquette J."/>
            <person name="Shao M."/>
        </authorList>
    </citation>
    <scope>NUCLEOTIDE SEQUENCE</scope>
    <source>
        <tissue evidence="2">Fresh leaf tissue</tissue>
    </source>
</reference>
<dbReference type="EMBL" id="JAAALK010000079">
    <property type="protein sequence ID" value="KAG8096783.1"/>
    <property type="molecule type" value="Genomic_DNA"/>
</dbReference>
<organism evidence="2 3">
    <name type="scientific">Zizania palustris</name>
    <name type="common">Northern wild rice</name>
    <dbReference type="NCBI Taxonomy" id="103762"/>
    <lineage>
        <taxon>Eukaryota</taxon>
        <taxon>Viridiplantae</taxon>
        <taxon>Streptophyta</taxon>
        <taxon>Embryophyta</taxon>
        <taxon>Tracheophyta</taxon>
        <taxon>Spermatophyta</taxon>
        <taxon>Magnoliopsida</taxon>
        <taxon>Liliopsida</taxon>
        <taxon>Poales</taxon>
        <taxon>Poaceae</taxon>
        <taxon>BOP clade</taxon>
        <taxon>Oryzoideae</taxon>
        <taxon>Oryzeae</taxon>
        <taxon>Zizaniinae</taxon>
        <taxon>Zizania</taxon>
    </lineage>
</organism>
<accession>A0A8J5X019</accession>
<gene>
    <name evidence="2" type="ORF">GUJ93_ZPchr0013g37974</name>
</gene>
<dbReference type="AlphaFoldDB" id="A0A8J5X019"/>
<evidence type="ECO:0000256" key="1">
    <source>
        <dbReference type="SAM" id="MobiDB-lite"/>
    </source>
</evidence>
<sequence length="66" mass="7414">MNRESKRARSTRNTGSGGWTDRARRRTPHTPLAARKNACSSGSDQARARAHPRGTLPRSSWRRRTG</sequence>
<dbReference type="Proteomes" id="UP000729402">
    <property type="component" value="Unassembled WGS sequence"/>
</dbReference>